<dbReference type="InterPro" id="IPR036969">
    <property type="entry name" value="Citrate_synthase_sf"/>
</dbReference>
<dbReference type="NCBIfam" id="TIGR01800">
    <property type="entry name" value="cit_synth_II"/>
    <property type="match status" value="1"/>
</dbReference>
<comment type="catalytic activity">
    <reaction evidence="5">
        <text>oxaloacetate + acetyl-CoA + H2O = citrate + CoA + H(+)</text>
        <dbReference type="Rhea" id="RHEA:16845"/>
        <dbReference type="ChEBI" id="CHEBI:15377"/>
        <dbReference type="ChEBI" id="CHEBI:15378"/>
        <dbReference type="ChEBI" id="CHEBI:16452"/>
        <dbReference type="ChEBI" id="CHEBI:16947"/>
        <dbReference type="ChEBI" id="CHEBI:57287"/>
        <dbReference type="ChEBI" id="CHEBI:57288"/>
        <dbReference type="EC" id="2.3.3.16"/>
    </reaction>
</comment>
<sequence>MTQSSKGLEGIIAAQTGISYIDGEHGRLLYRGLDINVLAEHSTFEETTSLLWYGKLPNHKQYESFRRKMIENRLVPNEIIALLLLLPKKTTVMGVLRTAVSALAPFDPETGDNSLDANVNKSIRLTAAMPTIVAAWERIRNGLWPVTPSTELDHAANFLYMLTGKEPDPAAARVLDQCLILHADHGLNASTFAARITASTLSNLHSAITSAIGTLRGPLHGGANEQVMRMLLEIGDVDRVDHYMRGALAARKKIMGFGHRVYKADDPRAAWLRSLAEELAETTGNQRWYLMSERIREIVQSERSLPVNVDFYSAPVYYTLGIPIDLFTPIFAISRVAGWTAHVYEQYADNRLIRPESEYVGPVDVPYLLLDQRP</sequence>
<evidence type="ECO:0000256" key="5">
    <source>
        <dbReference type="ARBA" id="ARBA00049288"/>
    </source>
</evidence>
<dbReference type="InterPro" id="IPR019810">
    <property type="entry name" value="Citrate_synthase_AS"/>
</dbReference>
<dbReference type="Pfam" id="PF00285">
    <property type="entry name" value="Citrate_synt"/>
    <property type="match status" value="1"/>
</dbReference>
<dbReference type="CDD" id="cd06110">
    <property type="entry name" value="BSuCS-II_like"/>
    <property type="match status" value="1"/>
</dbReference>
<dbReference type="PANTHER" id="PTHR11739">
    <property type="entry name" value="CITRATE SYNTHASE"/>
    <property type="match status" value="1"/>
</dbReference>
<gene>
    <name evidence="8" type="ORF">EYB53_018490</name>
</gene>
<dbReference type="RefSeq" id="WP_135479879.1">
    <property type="nucleotide sequence ID" value="NZ_SIJK02000040.1"/>
</dbReference>
<reference evidence="8 9" key="1">
    <citation type="submission" date="2021-03" db="EMBL/GenBank/DDBJ databases">
        <authorList>
            <person name="Grouzdev D.S."/>
        </authorList>
    </citation>
    <scope>NUCLEOTIDE SEQUENCE [LARGE SCALE GENOMIC DNA]</scope>
    <source>
        <strain evidence="8 9">M50-1</strain>
    </source>
</reference>
<dbReference type="Gene3D" id="1.10.230.10">
    <property type="entry name" value="Cytochrome P450-Terp, domain 2"/>
    <property type="match status" value="1"/>
</dbReference>
<dbReference type="EMBL" id="SIJK02000040">
    <property type="protein sequence ID" value="MBP1467710.1"/>
    <property type="molecule type" value="Genomic_DNA"/>
</dbReference>
<evidence type="ECO:0000256" key="6">
    <source>
        <dbReference type="PIRNR" id="PIRNR001369"/>
    </source>
</evidence>
<dbReference type="PRINTS" id="PR00143">
    <property type="entry name" value="CITRTSNTHASE"/>
</dbReference>
<dbReference type="InterPro" id="IPR016143">
    <property type="entry name" value="Citrate_synth-like_sm_a-sub"/>
</dbReference>
<dbReference type="PIRSF" id="PIRSF001369">
    <property type="entry name" value="Citrate_synth"/>
    <property type="match status" value="1"/>
</dbReference>
<dbReference type="Gene3D" id="1.10.580.10">
    <property type="entry name" value="Citrate Synthase, domain 1"/>
    <property type="match status" value="1"/>
</dbReference>
<evidence type="ECO:0000256" key="4">
    <source>
        <dbReference type="ARBA" id="ARBA00022679"/>
    </source>
</evidence>
<evidence type="ECO:0000313" key="8">
    <source>
        <dbReference type="EMBL" id="MBP1467710.1"/>
    </source>
</evidence>
<evidence type="ECO:0000256" key="1">
    <source>
        <dbReference type="ARBA" id="ARBA00005163"/>
    </source>
</evidence>
<accession>A0ABS4DE48</accession>
<dbReference type="PANTHER" id="PTHR11739:SF4">
    <property type="entry name" value="CITRATE SYNTHASE, PEROXISOMAL"/>
    <property type="match status" value="1"/>
</dbReference>
<dbReference type="SUPFAM" id="SSF48256">
    <property type="entry name" value="Citrate synthase"/>
    <property type="match status" value="1"/>
</dbReference>
<comment type="caution">
    <text evidence="8">The sequence shown here is derived from an EMBL/GenBank/DDBJ whole genome shotgun (WGS) entry which is preliminary data.</text>
</comment>
<evidence type="ECO:0000256" key="7">
    <source>
        <dbReference type="RuleBase" id="RU003406"/>
    </source>
</evidence>
<organism evidence="8 9">
    <name type="scientific">Candidatus Chloroploca mongolica</name>
    <dbReference type="NCBI Taxonomy" id="2528176"/>
    <lineage>
        <taxon>Bacteria</taxon>
        <taxon>Bacillati</taxon>
        <taxon>Chloroflexota</taxon>
        <taxon>Chloroflexia</taxon>
        <taxon>Chloroflexales</taxon>
        <taxon>Chloroflexineae</taxon>
        <taxon>Oscillochloridaceae</taxon>
        <taxon>Candidatus Chloroploca</taxon>
    </lineage>
</organism>
<keyword evidence="4 6" id="KW-0808">Transferase</keyword>
<keyword evidence="3" id="KW-0816">Tricarboxylic acid cycle</keyword>
<comment type="pathway">
    <text evidence="1">Carbohydrate metabolism; tricarboxylic acid cycle.</text>
</comment>
<dbReference type="InterPro" id="IPR016142">
    <property type="entry name" value="Citrate_synth-like_lrg_a-sub"/>
</dbReference>
<proteinExistence type="inferred from homology"/>
<dbReference type="InterPro" id="IPR011278">
    <property type="entry name" value="2-MeCitrate/Citrate_synth_II"/>
</dbReference>
<evidence type="ECO:0000256" key="2">
    <source>
        <dbReference type="ARBA" id="ARBA00010566"/>
    </source>
</evidence>
<dbReference type="InterPro" id="IPR002020">
    <property type="entry name" value="Citrate_synthase"/>
</dbReference>
<dbReference type="Proteomes" id="UP001193081">
    <property type="component" value="Unassembled WGS sequence"/>
</dbReference>
<comment type="similarity">
    <text evidence="2 6 7">Belongs to the citrate synthase family.</text>
</comment>
<evidence type="ECO:0000256" key="3">
    <source>
        <dbReference type="ARBA" id="ARBA00022532"/>
    </source>
</evidence>
<name>A0ABS4DE48_9CHLR</name>
<evidence type="ECO:0000313" key="9">
    <source>
        <dbReference type="Proteomes" id="UP001193081"/>
    </source>
</evidence>
<keyword evidence="9" id="KW-1185">Reference proteome</keyword>
<protein>
    <recommendedName>
        <fullName evidence="6">Citrate synthase</fullName>
    </recommendedName>
</protein>
<dbReference type="PROSITE" id="PS00480">
    <property type="entry name" value="CITRATE_SYNTHASE"/>
    <property type="match status" value="1"/>
</dbReference>
<dbReference type="InterPro" id="IPR024176">
    <property type="entry name" value="Citrate_synthase_bac-typ"/>
</dbReference>